<keyword evidence="2" id="KW-0963">Cytoplasm</keyword>
<dbReference type="InterPro" id="IPR052329">
    <property type="entry name" value="CIMIP2C"/>
</dbReference>
<dbReference type="GO" id="GO:0015630">
    <property type="term" value="C:microtubule cytoskeleton"/>
    <property type="evidence" value="ECO:0007669"/>
    <property type="project" value="UniProtKB-ARBA"/>
</dbReference>
<dbReference type="EMBL" id="JBHFQA010000019">
    <property type="protein sequence ID" value="KAL2082434.1"/>
    <property type="molecule type" value="Genomic_DNA"/>
</dbReference>
<proteinExistence type="inferred from homology"/>
<evidence type="ECO:0000313" key="8">
    <source>
        <dbReference type="EMBL" id="KAL2082434.1"/>
    </source>
</evidence>
<dbReference type="Proteomes" id="UP001591681">
    <property type="component" value="Unassembled WGS sequence"/>
</dbReference>
<keyword evidence="3" id="KW-0206">Cytoskeleton</keyword>
<gene>
    <name evidence="8" type="ORF">ACEWY4_022252</name>
</gene>
<dbReference type="GO" id="GO:0005930">
    <property type="term" value="C:axoneme"/>
    <property type="evidence" value="ECO:0007669"/>
    <property type="project" value="UniProtKB-SubCell"/>
</dbReference>
<evidence type="ECO:0000256" key="4">
    <source>
        <dbReference type="ARBA" id="ARBA00023273"/>
    </source>
</evidence>
<comment type="caution">
    <text evidence="8">The sequence shown here is derived from an EMBL/GenBank/DDBJ whole genome shotgun (WGS) entry which is preliminary data.</text>
</comment>
<evidence type="ECO:0000256" key="5">
    <source>
        <dbReference type="ARBA" id="ARBA00035661"/>
    </source>
</evidence>
<dbReference type="PANTHER" id="PTHR34924:SF1">
    <property type="entry name" value="PROTEIN FAM166C"/>
    <property type="match status" value="1"/>
</dbReference>
<keyword evidence="4" id="KW-0966">Cell projection</keyword>
<comment type="subcellular location">
    <subcellularLocation>
        <location evidence="1">Cytoplasm</location>
        <location evidence="1">Cytoskeleton</location>
        <location evidence="1">Cilium axoneme</location>
    </subcellularLocation>
</comment>
<dbReference type="PANTHER" id="PTHR34924">
    <property type="entry name" value="UPF0573 PROTEIN C2ORF70"/>
    <property type="match status" value="1"/>
</dbReference>
<evidence type="ECO:0000256" key="1">
    <source>
        <dbReference type="ARBA" id="ARBA00004430"/>
    </source>
</evidence>
<dbReference type="InterPro" id="IPR018902">
    <property type="entry name" value="CMI2A-C-like_dom"/>
</dbReference>
<evidence type="ECO:0000256" key="3">
    <source>
        <dbReference type="ARBA" id="ARBA00023212"/>
    </source>
</evidence>
<sequence length="176" mass="19969">MTSGRNGTLFTHNNAAYISPARMPGYAGHVPTNKFTYGETYGNATSRTFQEARFTSMTSSATASVRGGMFPSTRPSDRHLTTVQPARTRQQELQNFAQLTQRHRDSYRDRTGMCLPVGYFQLPVKESERPTQNTMIDLSVLGSADEERVRRYQTLPSGIRTSTDDRVTRDVFFERR</sequence>
<feature type="domain" description="Ciliary microtubule inner protein 2A-C-like" evidence="7">
    <location>
        <begin position="20"/>
        <end position="75"/>
    </location>
</feature>
<organism evidence="8 9">
    <name type="scientific">Coilia grayii</name>
    <name type="common">Gray's grenadier anchovy</name>
    <dbReference type="NCBI Taxonomy" id="363190"/>
    <lineage>
        <taxon>Eukaryota</taxon>
        <taxon>Metazoa</taxon>
        <taxon>Chordata</taxon>
        <taxon>Craniata</taxon>
        <taxon>Vertebrata</taxon>
        <taxon>Euteleostomi</taxon>
        <taxon>Actinopterygii</taxon>
        <taxon>Neopterygii</taxon>
        <taxon>Teleostei</taxon>
        <taxon>Clupei</taxon>
        <taxon>Clupeiformes</taxon>
        <taxon>Clupeoidei</taxon>
        <taxon>Engraulidae</taxon>
        <taxon>Coilinae</taxon>
        <taxon>Coilia</taxon>
    </lineage>
</organism>
<evidence type="ECO:0000259" key="7">
    <source>
        <dbReference type="Pfam" id="PF10629"/>
    </source>
</evidence>
<evidence type="ECO:0000313" key="9">
    <source>
        <dbReference type="Proteomes" id="UP001591681"/>
    </source>
</evidence>
<dbReference type="Pfam" id="PF10629">
    <property type="entry name" value="CMI2B-like"/>
    <property type="match status" value="1"/>
</dbReference>
<name>A0ABD1J6I9_9TELE</name>
<keyword evidence="9" id="KW-1185">Reference proteome</keyword>
<comment type="similarity">
    <text evidence="5">Belongs to the CIMIP2 family.</text>
</comment>
<dbReference type="AlphaFoldDB" id="A0ABD1J6I9"/>
<evidence type="ECO:0000256" key="2">
    <source>
        <dbReference type="ARBA" id="ARBA00022490"/>
    </source>
</evidence>
<reference evidence="8 9" key="1">
    <citation type="submission" date="2024-09" db="EMBL/GenBank/DDBJ databases">
        <title>A chromosome-level genome assembly of Gray's grenadier anchovy, Coilia grayii.</title>
        <authorList>
            <person name="Fu Z."/>
        </authorList>
    </citation>
    <scope>NUCLEOTIDE SEQUENCE [LARGE SCALE GENOMIC DNA]</scope>
    <source>
        <strain evidence="8">G4</strain>
        <tissue evidence="8">Muscle</tissue>
    </source>
</reference>
<protein>
    <recommendedName>
        <fullName evidence="6">Ciliary microtubule inner protein 2C</fullName>
    </recommendedName>
</protein>
<accession>A0ABD1J6I9</accession>
<evidence type="ECO:0000256" key="6">
    <source>
        <dbReference type="ARBA" id="ARBA00041160"/>
    </source>
</evidence>